<organism evidence="3 4">
    <name type="scientific">Bradyrhizobium yuanmingense</name>
    <dbReference type="NCBI Taxonomy" id="108015"/>
    <lineage>
        <taxon>Bacteria</taxon>
        <taxon>Pseudomonadati</taxon>
        <taxon>Pseudomonadota</taxon>
        <taxon>Alphaproteobacteria</taxon>
        <taxon>Hyphomicrobiales</taxon>
        <taxon>Nitrobacteraceae</taxon>
        <taxon>Bradyrhizobium</taxon>
    </lineage>
</organism>
<dbReference type="InterPro" id="IPR012495">
    <property type="entry name" value="TadE-like_dom"/>
</dbReference>
<evidence type="ECO:0000313" key="4">
    <source>
        <dbReference type="Proteomes" id="UP000183174"/>
    </source>
</evidence>
<proteinExistence type="predicted"/>
<name>A0A1C3WI10_9BRAD</name>
<feature type="transmembrane region" description="Helical" evidence="1">
    <location>
        <begin position="20"/>
        <end position="41"/>
    </location>
</feature>
<keyword evidence="1" id="KW-1133">Transmembrane helix</keyword>
<dbReference type="EMBL" id="FMAE01000006">
    <property type="protein sequence ID" value="SCB39599.1"/>
    <property type="molecule type" value="Genomic_DNA"/>
</dbReference>
<protein>
    <submittedName>
        <fullName evidence="3">TadE-like protein</fullName>
    </submittedName>
</protein>
<accession>A0A1C3WI10</accession>
<gene>
    <name evidence="3" type="ORF">GA0061099_1006180</name>
</gene>
<reference evidence="3 4" key="1">
    <citation type="submission" date="2016-08" db="EMBL/GenBank/DDBJ databases">
        <authorList>
            <person name="Seilhamer J.J."/>
        </authorList>
    </citation>
    <scope>NUCLEOTIDE SEQUENCE [LARGE SCALE GENOMIC DNA]</scope>
    <source>
        <strain evidence="3 4">CCBAU 10071</strain>
    </source>
</reference>
<dbReference type="Pfam" id="PF07811">
    <property type="entry name" value="TadE"/>
    <property type="match status" value="1"/>
</dbReference>
<sequence length="125" mass="13429">MKLTALWRDTRGTTALEFALTAPVFFLFIFGIIECGLLFWTQLGIQHGSEMAARCASVNNTLCPSSSAITTYAAQQAYGLTLPPGTFTFATAACGNQVSASYSFEFPQIINLSPITLTARACFPS</sequence>
<feature type="domain" description="TadE-like" evidence="2">
    <location>
        <begin position="12"/>
        <end position="54"/>
    </location>
</feature>
<dbReference type="AlphaFoldDB" id="A0A1C3WI10"/>
<evidence type="ECO:0000259" key="2">
    <source>
        <dbReference type="Pfam" id="PF07811"/>
    </source>
</evidence>
<keyword evidence="1" id="KW-0812">Transmembrane</keyword>
<evidence type="ECO:0000256" key="1">
    <source>
        <dbReference type="SAM" id="Phobius"/>
    </source>
</evidence>
<dbReference type="RefSeq" id="WP_225113339.1">
    <property type="nucleotide sequence ID" value="NZ_FMAE01000006.1"/>
</dbReference>
<keyword evidence="1" id="KW-0472">Membrane</keyword>
<dbReference type="Proteomes" id="UP000183174">
    <property type="component" value="Unassembled WGS sequence"/>
</dbReference>
<evidence type="ECO:0000313" key="3">
    <source>
        <dbReference type="EMBL" id="SCB39599.1"/>
    </source>
</evidence>